<comment type="caution">
    <text evidence="1">The sequence shown here is derived from an EMBL/GenBank/DDBJ whole genome shotgun (WGS) entry which is preliminary data.</text>
</comment>
<dbReference type="PROSITE" id="PS01228">
    <property type="entry name" value="COF_1"/>
    <property type="match status" value="1"/>
</dbReference>
<dbReference type="InterPro" id="IPR023214">
    <property type="entry name" value="HAD_sf"/>
</dbReference>
<keyword evidence="1" id="KW-0378">Hydrolase</keyword>
<dbReference type="GO" id="GO:0016791">
    <property type="term" value="F:phosphatase activity"/>
    <property type="evidence" value="ECO:0007669"/>
    <property type="project" value="UniProtKB-ARBA"/>
</dbReference>
<dbReference type="InterPro" id="IPR006379">
    <property type="entry name" value="HAD-SF_hydro_IIB"/>
</dbReference>
<sequence length="287" mass="32113">MKLIATDMDGTLLNEYGKISEENCTAIKHALNKGVQVVVATGRSYEAAYKPLQEVGLNLPIISLNGANIHDLHENLLQSTPMDPTSCLSIQQACHNENMYFEVFTNKGIFSVSRGHFRDVLVDIMVTAHPTFTKEEIQIAVEQRFQDERVKFTEDYHTLFHDPAIEVYKILAFSLDEAALNRVKQSLRDQNQIAITSSGSINLEFNHVHAQKGIALKFFADSLKINMKDVVAFGDNYNDLSMLLDAGIGIAMENAEEDIKKQCDMVTKKNTEHGVGYAIEKLLSESD</sequence>
<dbReference type="EMBL" id="BORP01000002">
    <property type="protein sequence ID" value="GIO27072.1"/>
    <property type="molecule type" value="Genomic_DNA"/>
</dbReference>
<dbReference type="NCBIfam" id="TIGR01484">
    <property type="entry name" value="HAD-SF-IIB"/>
    <property type="match status" value="1"/>
</dbReference>
<accession>A0A920C7V8</accession>
<dbReference type="PANTHER" id="PTHR10000:SF55">
    <property type="entry name" value="5-AMINO-6-(5-PHOSPHO-D-RIBITYLAMINO)URACIL PHOSPHATASE YCSE"/>
    <property type="match status" value="1"/>
</dbReference>
<dbReference type="SFLD" id="SFLDG01144">
    <property type="entry name" value="C2.B.4:_PGP_Like"/>
    <property type="match status" value="1"/>
</dbReference>
<dbReference type="GO" id="GO:0005829">
    <property type="term" value="C:cytosol"/>
    <property type="evidence" value="ECO:0007669"/>
    <property type="project" value="TreeGrafter"/>
</dbReference>
<protein>
    <submittedName>
        <fullName evidence="1">Cof-type HAD-IIB family hydrolase</fullName>
    </submittedName>
</protein>
<dbReference type="InterPro" id="IPR036412">
    <property type="entry name" value="HAD-like_sf"/>
</dbReference>
<dbReference type="CDD" id="cd07516">
    <property type="entry name" value="HAD_Pase"/>
    <property type="match status" value="1"/>
</dbReference>
<dbReference type="PROSITE" id="PS01229">
    <property type="entry name" value="COF_2"/>
    <property type="match status" value="1"/>
</dbReference>
<dbReference type="InterPro" id="IPR000150">
    <property type="entry name" value="Cof"/>
</dbReference>
<dbReference type="PANTHER" id="PTHR10000">
    <property type="entry name" value="PHOSPHOSERINE PHOSPHATASE"/>
    <property type="match status" value="1"/>
</dbReference>
<reference evidence="1" key="1">
    <citation type="submission" date="2021-03" db="EMBL/GenBank/DDBJ databases">
        <title>Antimicrobial resistance genes in bacteria isolated from Japanese honey, and their potential for conferring macrolide and lincosamide resistance in the American foulbrood pathogen Paenibacillus larvae.</title>
        <authorList>
            <person name="Okamoto M."/>
            <person name="Kumagai M."/>
            <person name="Kanamori H."/>
            <person name="Takamatsu D."/>
        </authorList>
    </citation>
    <scope>NUCLEOTIDE SEQUENCE</scope>
    <source>
        <strain evidence="1">J43TS3</strain>
    </source>
</reference>
<dbReference type="Pfam" id="PF08282">
    <property type="entry name" value="Hydrolase_3"/>
    <property type="match status" value="1"/>
</dbReference>
<evidence type="ECO:0000313" key="1">
    <source>
        <dbReference type="EMBL" id="GIO27072.1"/>
    </source>
</evidence>
<dbReference type="SUPFAM" id="SSF56784">
    <property type="entry name" value="HAD-like"/>
    <property type="match status" value="1"/>
</dbReference>
<dbReference type="NCBIfam" id="TIGR00099">
    <property type="entry name" value="Cof-subfamily"/>
    <property type="match status" value="1"/>
</dbReference>
<dbReference type="SFLD" id="SFLDS00003">
    <property type="entry name" value="Haloacid_Dehalogenase"/>
    <property type="match status" value="1"/>
</dbReference>
<keyword evidence="2" id="KW-1185">Reference proteome</keyword>
<dbReference type="Proteomes" id="UP000676917">
    <property type="component" value="Unassembled WGS sequence"/>
</dbReference>
<dbReference type="SFLD" id="SFLDG01140">
    <property type="entry name" value="C2.B:_Phosphomannomutase_and_P"/>
    <property type="match status" value="1"/>
</dbReference>
<dbReference type="Gene3D" id="3.40.50.1000">
    <property type="entry name" value="HAD superfamily/HAD-like"/>
    <property type="match status" value="1"/>
</dbReference>
<dbReference type="AlphaFoldDB" id="A0A920C7V8"/>
<name>A0A920C7V8_9BACI</name>
<evidence type="ECO:0000313" key="2">
    <source>
        <dbReference type="Proteomes" id="UP000676917"/>
    </source>
</evidence>
<dbReference type="RefSeq" id="WP_212920548.1">
    <property type="nucleotide sequence ID" value="NZ_BORP01000002.1"/>
</dbReference>
<gene>
    <name evidence="1" type="ORF">J43TS3_16830</name>
</gene>
<dbReference type="Gene3D" id="3.30.1240.10">
    <property type="match status" value="1"/>
</dbReference>
<dbReference type="GO" id="GO:0000287">
    <property type="term" value="F:magnesium ion binding"/>
    <property type="evidence" value="ECO:0007669"/>
    <property type="project" value="TreeGrafter"/>
</dbReference>
<proteinExistence type="predicted"/>
<organism evidence="1 2">
    <name type="scientific">Ornithinibacillus bavariensis</name>
    <dbReference type="NCBI Taxonomy" id="545502"/>
    <lineage>
        <taxon>Bacteria</taxon>
        <taxon>Bacillati</taxon>
        <taxon>Bacillota</taxon>
        <taxon>Bacilli</taxon>
        <taxon>Bacillales</taxon>
        <taxon>Bacillaceae</taxon>
        <taxon>Ornithinibacillus</taxon>
    </lineage>
</organism>